<keyword evidence="1" id="KW-1133">Transmembrane helix</keyword>
<protein>
    <submittedName>
        <fullName evidence="2">Uncharacterized protein</fullName>
    </submittedName>
</protein>
<dbReference type="EMBL" id="MFQP01000020">
    <property type="protein sequence ID" value="OGH87373.1"/>
    <property type="molecule type" value="Genomic_DNA"/>
</dbReference>
<dbReference type="AlphaFoldDB" id="A0A1F6NUH2"/>
<dbReference type="Proteomes" id="UP000177151">
    <property type="component" value="Unassembled WGS sequence"/>
</dbReference>
<evidence type="ECO:0000256" key="1">
    <source>
        <dbReference type="SAM" id="Phobius"/>
    </source>
</evidence>
<sequence>MKKIFVITIFSLASIFFVFLMVNTVSAQKDTNYGLDTVAEGKLKISSTPSEMIGKVIGSVLGFVSVIFFLLTIYGGILWMTARGNEQQTDKALHTITSASIGLAIVLGSYVLVGFLFKTIGATSSECENELLGLGRPCSETETCDDLGENVECNSFNVCVSGNDSLCSERCGSTFSCNNLDNCVGGTAVSGYCTGGTGNICCVSK</sequence>
<organism evidence="2 3">
    <name type="scientific">Candidatus Magasanikbacteria bacterium RIFOXYA1_FULL_40_8</name>
    <dbReference type="NCBI Taxonomy" id="1798694"/>
    <lineage>
        <taxon>Bacteria</taxon>
        <taxon>Candidatus Magasanikiibacteriota</taxon>
    </lineage>
</organism>
<keyword evidence="1" id="KW-0472">Membrane</keyword>
<dbReference type="Pfam" id="PF18895">
    <property type="entry name" value="T4SS_pilin"/>
    <property type="match status" value="1"/>
</dbReference>
<dbReference type="InterPro" id="IPR043993">
    <property type="entry name" value="T4SS_pilin"/>
</dbReference>
<feature type="transmembrane region" description="Helical" evidence="1">
    <location>
        <begin position="92"/>
        <end position="117"/>
    </location>
</feature>
<name>A0A1F6NUH2_9BACT</name>
<proteinExistence type="predicted"/>
<evidence type="ECO:0000313" key="2">
    <source>
        <dbReference type="EMBL" id="OGH87373.1"/>
    </source>
</evidence>
<keyword evidence="1" id="KW-0812">Transmembrane</keyword>
<reference evidence="2 3" key="1">
    <citation type="journal article" date="2016" name="Nat. Commun.">
        <title>Thousands of microbial genomes shed light on interconnected biogeochemical processes in an aquifer system.</title>
        <authorList>
            <person name="Anantharaman K."/>
            <person name="Brown C.T."/>
            <person name="Hug L.A."/>
            <person name="Sharon I."/>
            <person name="Castelle C.J."/>
            <person name="Probst A.J."/>
            <person name="Thomas B.C."/>
            <person name="Singh A."/>
            <person name="Wilkins M.J."/>
            <person name="Karaoz U."/>
            <person name="Brodie E.L."/>
            <person name="Williams K.H."/>
            <person name="Hubbard S.S."/>
            <person name="Banfield J.F."/>
        </authorList>
    </citation>
    <scope>NUCLEOTIDE SEQUENCE [LARGE SCALE GENOMIC DNA]</scope>
</reference>
<gene>
    <name evidence="2" type="ORF">A2206_00005</name>
</gene>
<evidence type="ECO:0000313" key="3">
    <source>
        <dbReference type="Proteomes" id="UP000177151"/>
    </source>
</evidence>
<feature type="transmembrane region" description="Helical" evidence="1">
    <location>
        <begin position="56"/>
        <end position="80"/>
    </location>
</feature>
<comment type="caution">
    <text evidence="2">The sequence shown here is derived from an EMBL/GenBank/DDBJ whole genome shotgun (WGS) entry which is preliminary data.</text>
</comment>
<accession>A0A1F6NUH2</accession>